<evidence type="ECO:0000313" key="3">
    <source>
        <dbReference type="Proteomes" id="UP000887566"/>
    </source>
</evidence>
<dbReference type="Pfam" id="PF20209">
    <property type="entry name" value="DUF6570"/>
    <property type="match status" value="1"/>
</dbReference>
<name>A0A914WV54_9BILA</name>
<proteinExistence type="predicted"/>
<feature type="region of interest" description="Disordered" evidence="1">
    <location>
        <begin position="67"/>
        <end position="199"/>
    </location>
</feature>
<feature type="compositionally biased region" description="Polar residues" evidence="1">
    <location>
        <begin position="115"/>
        <end position="127"/>
    </location>
</feature>
<dbReference type="AlphaFoldDB" id="A0A914WV54"/>
<feature type="region of interest" description="Disordered" evidence="1">
    <location>
        <begin position="1"/>
        <end position="33"/>
    </location>
</feature>
<feature type="compositionally biased region" description="Basic and acidic residues" evidence="1">
    <location>
        <begin position="249"/>
        <end position="269"/>
    </location>
</feature>
<evidence type="ECO:0000259" key="2">
    <source>
        <dbReference type="Pfam" id="PF20209"/>
    </source>
</evidence>
<feature type="compositionally biased region" description="Basic residues" evidence="1">
    <location>
        <begin position="131"/>
        <end position="140"/>
    </location>
</feature>
<feature type="region of interest" description="Disordered" evidence="1">
    <location>
        <begin position="882"/>
        <end position="904"/>
    </location>
</feature>
<sequence>MRFKDRRAKQRRTVQEKEVHREKVREKKQRQRAVPVNLIVVEDLNLTPPLQVAAVTPSRLDAIEQHEESVDMVATADQPQPRRRRKDVHPPPEKRKAPMADEDGEDKIIVLPNPDNRSPQKQPTPSTAERRRARVQKQLKRLRETPTRKRRQLEQHRSREQQRVLNLTPKSAEDRRRQRATNKRRRLSERSPTSTERYRQHWAALRRQRLQQPISRQRQLAANRKWFRNWKRKLTPQDRIARLRRRRLKYAEKQRSRKSYEAEGSDHPKRAALRVGSNRTQTAVAKADSSGRRTNTEYWRSKYRLLRKKRVFGLTENYLAQFNLKRQQKTKARKRMAERKMAKLYSTADEMRRVVQSDLHVMLQRFYKNNVLPASESIIDVENEVDRARKLAELYGGRLQFHTRTHELFGIDFGQFIFRPIAEIVADIKAELKERDAVDEPDTQDGDTTDDILGSLIAELGEGFFFDKVVDLIDDEQNGAAAADQEASEQQATIDSTGEPAIIGVLVANPEADRDADKVETWARRCSADCIIPAQWATRLHAGFLRIDPGGTAEDICRAMDEFERCARCSLEKRCDVGSLDKCTNTLNLLCTTMVHFQHLRTVLRRYYELRQSFVWLRSVDKAVEDGDVVVLTELINKPNLHKNLRSRIAESVEREEKSLHSEDAILRNDHYRSMIDAFEEAIRNFRAYPCEVCRLLHRKKELRLVTVTDFIRTLLPPTWTKKTIKICLSCKARAAPGKGKKPSMPPLAAKNGMDVDEVPPELQGLNWVEMILIQLVKPFQTVIKLKPYGQHNVDLVRASRGLCTHFPMPLQGTIDHTLSTLPSTEGLKILIDSIPTKENKSYRTPVDVPRVVAALVWLKEHNPLYKEITIDRNPNFDNVVEEVEDSGDCPPPSRKRSTANVVP</sequence>
<feature type="compositionally biased region" description="Basic and acidic residues" evidence="1">
    <location>
        <begin position="141"/>
        <end position="162"/>
    </location>
</feature>
<organism evidence="3 4">
    <name type="scientific">Plectus sambesii</name>
    <dbReference type="NCBI Taxonomy" id="2011161"/>
    <lineage>
        <taxon>Eukaryota</taxon>
        <taxon>Metazoa</taxon>
        <taxon>Ecdysozoa</taxon>
        <taxon>Nematoda</taxon>
        <taxon>Chromadorea</taxon>
        <taxon>Plectida</taxon>
        <taxon>Plectina</taxon>
        <taxon>Plectoidea</taxon>
        <taxon>Plectidae</taxon>
        <taxon>Plectus</taxon>
    </lineage>
</organism>
<reference evidence="4" key="1">
    <citation type="submission" date="2022-11" db="UniProtKB">
        <authorList>
            <consortium name="WormBaseParasite"/>
        </authorList>
    </citation>
    <scope>IDENTIFICATION</scope>
</reference>
<feature type="compositionally biased region" description="Basic and acidic residues" evidence="1">
    <location>
        <begin position="13"/>
        <end position="25"/>
    </location>
</feature>
<evidence type="ECO:0000313" key="4">
    <source>
        <dbReference type="WBParaSite" id="PSAMB.scaffold5250size12202.g26178.t1"/>
    </source>
</evidence>
<evidence type="ECO:0000256" key="1">
    <source>
        <dbReference type="SAM" id="MobiDB-lite"/>
    </source>
</evidence>
<dbReference type="Proteomes" id="UP000887566">
    <property type="component" value="Unplaced"/>
</dbReference>
<dbReference type="InterPro" id="IPR046700">
    <property type="entry name" value="DUF6570"/>
</dbReference>
<protein>
    <submittedName>
        <fullName evidence="4">DUF6570 domain-containing protein</fullName>
    </submittedName>
</protein>
<accession>A0A914WV54</accession>
<feature type="compositionally biased region" description="Basic residues" evidence="1">
    <location>
        <begin position="1"/>
        <end position="12"/>
    </location>
</feature>
<feature type="compositionally biased region" description="Basic residues" evidence="1">
    <location>
        <begin position="177"/>
        <end position="187"/>
    </location>
</feature>
<feature type="compositionally biased region" description="Basic and acidic residues" evidence="1">
    <location>
        <begin position="88"/>
        <end position="99"/>
    </location>
</feature>
<feature type="region of interest" description="Disordered" evidence="1">
    <location>
        <begin position="249"/>
        <end position="270"/>
    </location>
</feature>
<keyword evidence="3" id="KW-1185">Reference proteome</keyword>
<feature type="domain" description="DUF6570" evidence="2">
    <location>
        <begin position="743"/>
        <end position="873"/>
    </location>
</feature>
<dbReference type="WBParaSite" id="PSAMB.scaffold5250size12202.g26178.t1">
    <property type="protein sequence ID" value="PSAMB.scaffold5250size12202.g26178.t1"/>
    <property type="gene ID" value="PSAMB.scaffold5250size12202.g26178"/>
</dbReference>